<dbReference type="GO" id="GO:0006355">
    <property type="term" value="P:regulation of DNA-templated transcription"/>
    <property type="evidence" value="ECO:0007669"/>
    <property type="project" value="InterPro"/>
</dbReference>
<protein>
    <submittedName>
        <fullName evidence="1">Uncharacterized protein</fullName>
    </submittedName>
</protein>
<name>A0A645D1U8_9ZZZZ</name>
<dbReference type="InterPro" id="IPR016032">
    <property type="entry name" value="Sig_transdc_resp-reg_C-effctor"/>
</dbReference>
<dbReference type="SUPFAM" id="SSF46894">
    <property type="entry name" value="C-terminal effector domain of the bipartite response regulators"/>
    <property type="match status" value="1"/>
</dbReference>
<proteinExistence type="predicted"/>
<dbReference type="AlphaFoldDB" id="A0A645D1U8"/>
<dbReference type="GO" id="GO:0003677">
    <property type="term" value="F:DNA binding"/>
    <property type="evidence" value="ECO:0007669"/>
    <property type="project" value="InterPro"/>
</dbReference>
<sequence>MAIGVGKMRTLNFKEGIMDGEAIYLSGRKINEQKNYNKEKITIKNTLFFESNDMELTERFSVIFGLLDRLFVSMTVRQSEVLHYKLQEISEQEIAQKLKMSQSSVNQHSTASGWNVIEQAVKYYEQIKL</sequence>
<reference evidence="1" key="1">
    <citation type="submission" date="2019-08" db="EMBL/GenBank/DDBJ databases">
        <authorList>
            <person name="Kucharzyk K."/>
            <person name="Murdoch R.W."/>
            <person name="Higgins S."/>
            <person name="Loffler F."/>
        </authorList>
    </citation>
    <scope>NUCLEOTIDE SEQUENCE</scope>
</reference>
<dbReference type="Gene3D" id="1.10.10.10">
    <property type="entry name" value="Winged helix-like DNA-binding domain superfamily/Winged helix DNA-binding domain"/>
    <property type="match status" value="1"/>
</dbReference>
<accession>A0A645D1U8</accession>
<organism evidence="1">
    <name type="scientific">bioreactor metagenome</name>
    <dbReference type="NCBI Taxonomy" id="1076179"/>
    <lineage>
        <taxon>unclassified sequences</taxon>
        <taxon>metagenomes</taxon>
        <taxon>ecological metagenomes</taxon>
    </lineage>
</organism>
<comment type="caution">
    <text evidence="1">The sequence shown here is derived from an EMBL/GenBank/DDBJ whole genome shotgun (WGS) entry which is preliminary data.</text>
</comment>
<dbReference type="EMBL" id="VSSQ01032236">
    <property type="protein sequence ID" value="MPM83440.1"/>
    <property type="molecule type" value="Genomic_DNA"/>
</dbReference>
<gene>
    <name evidence="1" type="ORF">SDC9_130504</name>
</gene>
<evidence type="ECO:0000313" key="1">
    <source>
        <dbReference type="EMBL" id="MPM83440.1"/>
    </source>
</evidence>
<dbReference type="InterPro" id="IPR036388">
    <property type="entry name" value="WH-like_DNA-bd_sf"/>
</dbReference>